<keyword evidence="3" id="KW-0560">Oxidoreductase</keyword>
<dbReference type="Pfam" id="PF11563">
    <property type="entry name" value="Protoglobin"/>
    <property type="match status" value="1"/>
</dbReference>
<evidence type="ECO:0000256" key="1">
    <source>
        <dbReference type="ARBA" id="ARBA00006515"/>
    </source>
</evidence>
<dbReference type="PANTHER" id="PTHR43150:SF6">
    <property type="entry name" value="VIC POTASSIUM ION CHANNEL, BETA SUBUNIT (EUROFUNG)"/>
    <property type="match status" value="1"/>
</dbReference>
<dbReference type="Pfam" id="PF00248">
    <property type="entry name" value="Aldo_ket_red"/>
    <property type="match status" value="1"/>
</dbReference>
<keyword evidence="2" id="KW-0521">NADP</keyword>
<evidence type="ECO:0000259" key="4">
    <source>
        <dbReference type="Pfam" id="PF00248"/>
    </source>
</evidence>
<dbReference type="InterPro" id="IPR044398">
    <property type="entry name" value="Globin-sensor_dom"/>
</dbReference>
<dbReference type="GO" id="GO:0019825">
    <property type="term" value="F:oxygen binding"/>
    <property type="evidence" value="ECO:0007669"/>
    <property type="project" value="InterPro"/>
</dbReference>
<dbReference type="InterPro" id="IPR023210">
    <property type="entry name" value="NADP_OxRdtase_dom"/>
</dbReference>
<dbReference type="InterPro" id="IPR005399">
    <property type="entry name" value="K_chnl_volt-dep_bsu_KCNAB-rel"/>
</dbReference>
<dbReference type="Gene3D" id="1.10.490.10">
    <property type="entry name" value="Globins"/>
    <property type="match status" value="1"/>
</dbReference>
<protein>
    <submittedName>
        <fullName evidence="6">Potassium voltage beta 1</fullName>
    </submittedName>
</protein>
<evidence type="ECO:0000313" key="7">
    <source>
        <dbReference type="Proteomes" id="UP000785200"/>
    </source>
</evidence>
<organism evidence="6 7">
    <name type="scientific">Hyphodiscus hymeniophilus</name>
    <dbReference type="NCBI Taxonomy" id="353542"/>
    <lineage>
        <taxon>Eukaryota</taxon>
        <taxon>Fungi</taxon>
        <taxon>Dikarya</taxon>
        <taxon>Ascomycota</taxon>
        <taxon>Pezizomycotina</taxon>
        <taxon>Leotiomycetes</taxon>
        <taxon>Helotiales</taxon>
        <taxon>Hyphodiscaceae</taxon>
        <taxon>Hyphodiscus</taxon>
    </lineage>
</organism>
<comment type="caution">
    <text evidence="6">The sequence shown here is derived from an EMBL/GenBank/DDBJ whole genome shotgun (WGS) entry which is preliminary data.</text>
</comment>
<dbReference type="InterPro" id="IPR012292">
    <property type="entry name" value="Globin/Proto"/>
</dbReference>
<proteinExistence type="inferred from homology"/>
<dbReference type="Proteomes" id="UP000785200">
    <property type="component" value="Unassembled WGS sequence"/>
</dbReference>
<dbReference type="Gene3D" id="3.20.20.100">
    <property type="entry name" value="NADP-dependent oxidoreductase domain"/>
    <property type="match status" value="1"/>
</dbReference>
<name>A0A9P6VJ22_9HELO</name>
<feature type="domain" description="Globin-sensor" evidence="5">
    <location>
        <begin position="14"/>
        <end position="166"/>
    </location>
</feature>
<dbReference type="SUPFAM" id="SSF51430">
    <property type="entry name" value="NAD(P)-linked oxidoreductase"/>
    <property type="match status" value="1"/>
</dbReference>
<evidence type="ECO:0000259" key="5">
    <source>
        <dbReference type="Pfam" id="PF11563"/>
    </source>
</evidence>
<dbReference type="GO" id="GO:0016491">
    <property type="term" value="F:oxidoreductase activity"/>
    <property type="evidence" value="ECO:0007669"/>
    <property type="project" value="UniProtKB-KW"/>
</dbReference>
<evidence type="ECO:0000256" key="2">
    <source>
        <dbReference type="ARBA" id="ARBA00022857"/>
    </source>
</evidence>
<accession>A0A9P6VJ22</accession>
<dbReference type="OrthoDB" id="1720422at2759"/>
<evidence type="ECO:0000256" key="3">
    <source>
        <dbReference type="ARBA" id="ARBA00023002"/>
    </source>
</evidence>
<evidence type="ECO:0000313" key="6">
    <source>
        <dbReference type="EMBL" id="KAG0648893.1"/>
    </source>
</evidence>
<dbReference type="GO" id="GO:0020037">
    <property type="term" value="F:heme binding"/>
    <property type="evidence" value="ECO:0007669"/>
    <property type="project" value="InterPro"/>
</dbReference>
<dbReference type="PANTHER" id="PTHR43150">
    <property type="entry name" value="HYPERKINETIC, ISOFORM M"/>
    <property type="match status" value="1"/>
</dbReference>
<comment type="similarity">
    <text evidence="1">Belongs to the shaker potassium channel beta subunit family.</text>
</comment>
<reference evidence="6" key="1">
    <citation type="submission" date="2019-07" db="EMBL/GenBank/DDBJ databases">
        <title>Hyphodiscus hymeniophilus genome sequencing and assembly.</title>
        <authorList>
            <person name="Kramer G."/>
            <person name="Nodwell J."/>
        </authorList>
    </citation>
    <scope>NUCLEOTIDE SEQUENCE</scope>
    <source>
        <strain evidence="6">ATCC 34498</strain>
    </source>
</reference>
<dbReference type="EMBL" id="VNKQ01000009">
    <property type="protein sequence ID" value="KAG0648893.1"/>
    <property type="molecule type" value="Genomic_DNA"/>
</dbReference>
<dbReference type="InterPro" id="IPR036812">
    <property type="entry name" value="NAD(P)_OxRdtase_dom_sf"/>
</dbReference>
<sequence length="586" mass="65696">MQHISASSLSDLPSRIVYLSEFLGLTSSDTEALNAAKPLVAPLIPTILDAVYEKLLSFDITAQAFVPKNTDYDGEVVTNVQELTMSHPQIALRKDFLKNYLVKLVSTSDLSPSSSFWVYLNNVGIMHTGKPGFKHREKRPELRVEYIHMNALLGYVMDIVISAVIGMDVIDSAMKMIPTQKLMLLLNEWMMLVLLPFQTIHDEDLVNELTDKVKLVKEDCPEDCGEGKEFVAPKIHDGEAERNQILSGGYFPHAFDEESEKKLWESPGRKAIMSPPPDLPKMEYRSLGHSGLQVSAIALGGWLNFTGQVEDDKTYACIKAAYDVGVNFFDCAEEYQGGESERVYWGKAFGENPVNNTGLSRKHIIEGVNQSLERLGLEYVDLLYAHRPDRHTPIEETVRAFNHVIDTGKAFYWGTSEWDADEIASAWRVADRLGLIGPLMEQPLYNMLSRDKVEGEFVHLYKGTGLGLTIFSPLAEGLLTGKYNDEMPEDSRLRHSWSNYREGELEKVRSLKPIAEKLDITQATLALAWILKNEKVSSAITGASRVEHIYDSLKALPAMDLLTPDIMAEIDGVLGNKPPTKPKRFE</sequence>
<feature type="domain" description="NADP-dependent oxidoreductase" evidence="4">
    <location>
        <begin position="297"/>
        <end position="573"/>
    </location>
</feature>
<gene>
    <name evidence="6" type="ORF">D0Z07_4940</name>
</gene>
<dbReference type="AlphaFoldDB" id="A0A9P6VJ22"/>
<keyword evidence="7" id="KW-1185">Reference proteome</keyword>